<dbReference type="PANTHER" id="PTHR37984:SF5">
    <property type="entry name" value="PROTEIN NYNRIN-LIKE"/>
    <property type="match status" value="1"/>
</dbReference>
<dbReference type="SUPFAM" id="SSF53098">
    <property type="entry name" value="Ribonuclease H-like"/>
    <property type="match status" value="1"/>
</dbReference>
<keyword evidence="13" id="KW-0863">Zinc-finger</keyword>
<dbReference type="FunFam" id="3.40.50.2000:FF:000056">
    <property type="entry name" value="Glycosyltransferase"/>
    <property type="match status" value="1"/>
</dbReference>
<evidence type="ECO:0000256" key="5">
    <source>
        <dbReference type="ARBA" id="ARBA00022695"/>
    </source>
</evidence>
<keyword evidence="8" id="KW-0255">Endonuclease</keyword>
<dbReference type="InterPro" id="IPR043502">
    <property type="entry name" value="DNA/RNA_pol_sf"/>
</dbReference>
<dbReference type="GO" id="GO:0004190">
    <property type="term" value="F:aspartic-type endopeptidase activity"/>
    <property type="evidence" value="ECO:0007669"/>
    <property type="project" value="UniProtKB-KW"/>
</dbReference>
<keyword evidence="13" id="KW-0862">Zinc</keyword>
<dbReference type="GO" id="GO:0035251">
    <property type="term" value="F:UDP-glucosyltransferase activity"/>
    <property type="evidence" value="ECO:0007669"/>
    <property type="project" value="UniProtKB-ARBA"/>
</dbReference>
<dbReference type="InterPro" id="IPR021109">
    <property type="entry name" value="Peptidase_aspartic_dom_sf"/>
</dbReference>
<evidence type="ECO:0000256" key="1">
    <source>
        <dbReference type="ARBA" id="ARBA00009995"/>
    </source>
</evidence>
<dbReference type="SUPFAM" id="SSF56672">
    <property type="entry name" value="DNA/RNA polymerases"/>
    <property type="match status" value="2"/>
</dbReference>
<dbReference type="Pfam" id="PF17919">
    <property type="entry name" value="RT_RNaseH_2"/>
    <property type="match status" value="2"/>
</dbReference>
<proteinExistence type="inferred from homology"/>
<dbReference type="GO" id="GO:0016779">
    <property type="term" value="F:nucleotidyltransferase activity"/>
    <property type="evidence" value="ECO:0007669"/>
    <property type="project" value="UniProtKB-KW"/>
</dbReference>
<keyword evidence="4 17" id="KW-0808">Transferase</keyword>
<feature type="compositionally biased region" description="Acidic residues" evidence="15">
    <location>
        <begin position="1664"/>
        <end position="1678"/>
    </location>
</feature>
<dbReference type="CDD" id="cd00303">
    <property type="entry name" value="retropepsin_like"/>
    <property type="match status" value="1"/>
</dbReference>
<dbReference type="InterPro" id="IPR002213">
    <property type="entry name" value="UDP_glucos_trans"/>
</dbReference>
<evidence type="ECO:0000256" key="10">
    <source>
        <dbReference type="ARBA" id="ARBA00023172"/>
    </source>
</evidence>
<dbReference type="GO" id="GO:0006310">
    <property type="term" value="P:DNA recombination"/>
    <property type="evidence" value="ECO:0007669"/>
    <property type="project" value="UniProtKB-KW"/>
</dbReference>
<organism evidence="17">
    <name type="scientific">Tanacetum cinerariifolium</name>
    <name type="common">Dalmatian daisy</name>
    <name type="synonym">Chrysanthemum cinerariifolium</name>
    <dbReference type="NCBI Taxonomy" id="118510"/>
    <lineage>
        <taxon>Eukaryota</taxon>
        <taxon>Viridiplantae</taxon>
        <taxon>Streptophyta</taxon>
        <taxon>Embryophyta</taxon>
        <taxon>Tracheophyta</taxon>
        <taxon>Spermatophyta</taxon>
        <taxon>Magnoliopsida</taxon>
        <taxon>eudicotyledons</taxon>
        <taxon>Gunneridae</taxon>
        <taxon>Pentapetalae</taxon>
        <taxon>asterids</taxon>
        <taxon>campanulids</taxon>
        <taxon>Asterales</taxon>
        <taxon>Asteraceae</taxon>
        <taxon>Asteroideae</taxon>
        <taxon>Anthemideae</taxon>
        <taxon>Anthemidinae</taxon>
        <taxon>Tanacetum</taxon>
    </lineage>
</organism>
<evidence type="ECO:0000259" key="16">
    <source>
        <dbReference type="PROSITE" id="PS50158"/>
    </source>
</evidence>
<accession>A0A6L2L980</accession>
<evidence type="ECO:0000256" key="14">
    <source>
        <dbReference type="SAM" id="Coils"/>
    </source>
</evidence>
<dbReference type="Pfam" id="PF00078">
    <property type="entry name" value="RVT_1"/>
    <property type="match status" value="2"/>
</dbReference>
<keyword evidence="13" id="KW-0479">Metal-binding</keyword>
<feature type="domain" description="CCHC-type" evidence="16">
    <location>
        <begin position="1858"/>
        <end position="1872"/>
    </location>
</feature>
<gene>
    <name evidence="17" type="ORF">Tci_028823</name>
</gene>
<dbReference type="InterPro" id="IPR043128">
    <property type="entry name" value="Rev_trsase/Diguanyl_cyclase"/>
</dbReference>
<sequence length="2282" mass="259618">MFNSTLTWNARVWFDDLLPESIDSYDDLKKAFLENYLQQKKYIKDPIELHNIKQRDGESSKDFVRRYKLESRDVKGASECMRISGFVHGIINPELIKRLHDKIPKTVDEMMRITTSFLRGEVAALNHERKKAFPPWKQHEGNQKQIFKKEDKGKFKAPPPMTTPVEKRNHAKFYEFHGEVGHNMDECMHLRKQIEEMLKAGNLSHLIKELKQNNEKEQPKVTEKGETFRKDKALVILMVQPLERVARQRITQSFSPNPEIFFPPHEEDEGTEGPMIIEAEIGGHCAHPTTHLIGFSGEIIWPIGQIQLLVKIRDEEHSALAWMNFMVVRSLSPYNGIIGRPGVRKLQAVSSIAHGMLKILVEGGVITLKSSKLVPLECVMVSGPKETPSAAKPTIEERIKVAINPEYPEQLVMIGSTLTEEGRKKLCGLLQRNLDIFAWKPANMNGVPRHIAKHRLTVREGCSPVRQKKRGHAADKNQAIQEEVGKLVEARIMREVHYHDWLSNPLIVKKQDDSWRMCVDFKDLNKACPKDGYPLSKIDWKVESLCGFPFKCFLDTYKGYHQIQMAKGDEEKAAFIANQEIFCYTKMPFGLRNTGETYQRLMDKAFNKQIGKNLEVYVDDLVIKSHTKDEIVRDIKETFKTLREINMKLNPKRCTFRVEEGMFLGNKVNTNGLKVCPDKLIAELPMLTAPMEKEELIVHLAAAKETLSAVLMTEREAKQMPIYFISRALKGPKLNYTTMDKLVLALVHASKRLKSQGTDISRLHSRKTRRGLTGYSMEEKEELPEPWILFTNGSSCTDGSEARLILTNPERMKFTYALRFRFDATNNEAEYEALIAGLRIAEQMGVRNLQANVDSCLVANQVNGTYVAKKADMICYLENLKALTELKEKSISEVEILAAVEEERDTWMTHLFKYLMEATLPADVKKARAIRRKSWRFATNRLVERANRSLGEGIKARLDKRSKNWIEELPHVPWAHRTMIKSSNGDTSFSLTYITEVVILTEIGMPTLRTAEVDLVQNNKALEINLDLLEERREEAAIREAKSKAKIEKYCNAKVRNTSFKPGDLVYRNNDAGRAEDTGKLGPEWEGPYEITEALGKGAYKLRNQFELNHTTNCSLKVREIEMDSLPKIDDKKQPHVVIIPFPAQSHIKCMLKLAKLLHHKGIYITFVNTQSNHKRLVKSGGTDWLGDAPGFLFKTVPDGHDGVEHTQTLGELWSYIGTHFFDSFLDLVSGLETPVTCIICDGFMTYTNTISAAEKLKIRIILFWTMAACGFMGTYQAKVVMQKGLVPLKDESYLTNGYLDMEMDWIPGMERMRLKDLAEFILATKPDDLAFKYFLDTAQAADKVSHIIIHTFDELEASLVKHIKSTFASIYTIGPLQLLLNQITEKETKNPIINGYSLWKEEPECFQWLQSKEPNTVVYVNFGSLAEMSLQHLLEFGWGLVNSNHAFLWIIRTNLVDGKPSVLPQELKETINKNGFVASWCTQEKVLNHPSVGGFLTHGGWGSIIESLSAGVPMICCPFSGDQRTNCRQMCKEWEVGMEIGRDVKRDEVEKLVRVLMEGAEGEKMRKKAMQWKKKAEIAAAPHGSSSLDIEELANQIINWYQEPKFLIKMPPRKNRTLNEIHEQELEDHVMARMDERFDQLSDRMDQLMNRRGNRNGRGTYDEQSETLFGEDDDSSSDEQSGRRPRRNQREDNKRMRVNIPNFAGDTLSPEGFIDWLVVVQEVFEFKEVPESKRVSLIATKLHGRASAWWQQLKLTREGVGKPRITKDQLVSRYIGGLRVQIMDSVNMFDPMTLSYAYQRALAFEKQNRRVGSSSSPVITGASSSGNVASCFAPSQAKASGGNTGLVSRASGSSGLKCFNCGEPGHRQSECNKGGKRHLFADPEGDDDVAYEEYEESSVYDEEPECGDEYVSGDAGVNLVVRRSCLTPKADRDDWLKHNIFWSTCTISGKVCTFVCDSGSCDNLIATEAVQKLGVKTKNHPKPYKLQWLKKGGKVTVSKRVHVPYSVGNTYKDNVWCDVVLMDGCHLLLGRPWEYDRDITQNERTNTYSFLFRGVKITLMPNKPKEVVSKPTGTLLTLLQFKDELKMGDDVFVLMGKEVEELVSKGHVRESMSPCAIPALLTPKKDGTWRMCVDSRAINKITIRYRFPIPLLDDLLDQISGATIFTKLDLKIGYYQIRLRPVDEYKVAVVQEWPTLTTITEVRSFHGLASFYMRFILNFSSIMAPLTDCMKGKSFVWTEEAELAFQVVKEKLTTVPILILPEFSKVFELHTDASKVAIGRV</sequence>
<keyword evidence="11" id="KW-0511">Multifunctional enzyme</keyword>
<evidence type="ECO:0000313" key="17">
    <source>
        <dbReference type="EMBL" id="GEU56845.1"/>
    </source>
</evidence>
<keyword evidence="14" id="KW-0175">Coiled coil</keyword>
<evidence type="ECO:0000256" key="6">
    <source>
        <dbReference type="ARBA" id="ARBA00022722"/>
    </source>
</evidence>
<dbReference type="CDD" id="cd03784">
    <property type="entry name" value="GT1_Gtf-like"/>
    <property type="match status" value="1"/>
</dbReference>
<dbReference type="EMBL" id="BKCJ010003733">
    <property type="protein sequence ID" value="GEU56845.1"/>
    <property type="molecule type" value="Genomic_DNA"/>
</dbReference>
<dbReference type="Pfam" id="PF03732">
    <property type="entry name" value="Retrotrans_gag"/>
    <property type="match status" value="1"/>
</dbReference>
<dbReference type="InterPro" id="IPR000477">
    <property type="entry name" value="RT_dom"/>
</dbReference>
<keyword evidence="5" id="KW-0548">Nucleotidyltransferase</keyword>
<feature type="region of interest" description="Disordered" evidence="15">
    <location>
        <begin position="1651"/>
        <end position="1699"/>
    </location>
</feature>
<evidence type="ECO:0000256" key="15">
    <source>
        <dbReference type="SAM" id="MobiDB-lite"/>
    </source>
</evidence>
<evidence type="ECO:0000256" key="13">
    <source>
        <dbReference type="PROSITE-ProRule" id="PRU00047"/>
    </source>
</evidence>
<dbReference type="FunFam" id="3.40.50.2000:FF:000065">
    <property type="entry name" value="Glycosyltransferase"/>
    <property type="match status" value="1"/>
</dbReference>
<dbReference type="CDD" id="cd01647">
    <property type="entry name" value="RT_LTR"/>
    <property type="match status" value="2"/>
</dbReference>
<protein>
    <submittedName>
        <fullName evidence="17">UDP-glycosyltransferase 85C1-like</fullName>
    </submittedName>
</protein>
<dbReference type="Pfam" id="PF13456">
    <property type="entry name" value="RVT_3"/>
    <property type="match status" value="1"/>
</dbReference>
<dbReference type="InterPro" id="IPR012337">
    <property type="entry name" value="RNaseH-like_sf"/>
</dbReference>
<dbReference type="InterPro" id="IPR002156">
    <property type="entry name" value="RNaseH_domain"/>
</dbReference>
<dbReference type="GO" id="GO:0008270">
    <property type="term" value="F:zinc ion binding"/>
    <property type="evidence" value="ECO:0007669"/>
    <property type="project" value="UniProtKB-KW"/>
</dbReference>
<dbReference type="Gene3D" id="3.30.70.270">
    <property type="match status" value="2"/>
</dbReference>
<dbReference type="PROSITE" id="PS50158">
    <property type="entry name" value="ZF_CCHC"/>
    <property type="match status" value="1"/>
</dbReference>
<dbReference type="GO" id="GO:0004523">
    <property type="term" value="F:RNA-DNA hybrid ribonuclease activity"/>
    <property type="evidence" value="ECO:0007669"/>
    <property type="project" value="InterPro"/>
</dbReference>
<evidence type="ECO:0000256" key="11">
    <source>
        <dbReference type="ARBA" id="ARBA00023268"/>
    </source>
</evidence>
<dbReference type="InterPro" id="IPR036875">
    <property type="entry name" value="Znf_CCHC_sf"/>
</dbReference>
<dbReference type="SUPFAM" id="SSF50630">
    <property type="entry name" value="Acid proteases"/>
    <property type="match status" value="1"/>
</dbReference>
<dbReference type="PROSITE" id="PS00375">
    <property type="entry name" value="UDPGT"/>
    <property type="match status" value="1"/>
</dbReference>
<dbReference type="Gene3D" id="3.30.420.10">
    <property type="entry name" value="Ribonuclease H-like superfamily/Ribonuclease H"/>
    <property type="match status" value="2"/>
</dbReference>
<dbReference type="InterPro" id="IPR036397">
    <property type="entry name" value="RNaseH_sf"/>
</dbReference>
<dbReference type="SUPFAM" id="SSF57756">
    <property type="entry name" value="Retrovirus zinc finger-like domains"/>
    <property type="match status" value="1"/>
</dbReference>
<keyword evidence="8" id="KW-0378">Hydrolase</keyword>
<dbReference type="InterPro" id="IPR005162">
    <property type="entry name" value="Retrotrans_gag_dom"/>
</dbReference>
<dbReference type="InterPro" id="IPR050951">
    <property type="entry name" value="Retrovirus_Pol_polyprotein"/>
</dbReference>
<evidence type="ECO:0000256" key="7">
    <source>
        <dbReference type="ARBA" id="ARBA00022750"/>
    </source>
</evidence>
<evidence type="ECO:0000256" key="3">
    <source>
        <dbReference type="ARBA" id="ARBA00022676"/>
    </source>
</evidence>
<dbReference type="InterPro" id="IPR001878">
    <property type="entry name" value="Znf_CCHC"/>
</dbReference>
<comment type="similarity">
    <text evidence="1">Belongs to the UDP-glycosyltransferase family.</text>
</comment>
<dbReference type="GO" id="GO:0003677">
    <property type="term" value="F:DNA binding"/>
    <property type="evidence" value="ECO:0007669"/>
    <property type="project" value="UniProtKB-KW"/>
</dbReference>
<dbReference type="GO" id="GO:0006508">
    <property type="term" value="P:proteolysis"/>
    <property type="evidence" value="ECO:0007669"/>
    <property type="project" value="UniProtKB-KW"/>
</dbReference>
<dbReference type="Gene3D" id="2.40.70.10">
    <property type="entry name" value="Acid Proteases"/>
    <property type="match status" value="1"/>
</dbReference>
<evidence type="ECO:0000256" key="2">
    <source>
        <dbReference type="ARBA" id="ARBA00022670"/>
    </source>
</evidence>
<keyword evidence="10" id="KW-0233">DNA recombination</keyword>
<keyword evidence="7" id="KW-0064">Aspartyl protease</keyword>
<evidence type="ECO:0000256" key="9">
    <source>
        <dbReference type="ARBA" id="ARBA00023125"/>
    </source>
</evidence>
<keyword evidence="6" id="KW-0540">Nuclease</keyword>
<dbReference type="SUPFAM" id="SSF53756">
    <property type="entry name" value="UDP-Glycosyltransferase/glycogen phosphorylase"/>
    <property type="match status" value="1"/>
</dbReference>
<comment type="caution">
    <text evidence="17">The sequence shown here is derived from an EMBL/GenBank/DDBJ whole genome shotgun (WGS) entry which is preliminary data.</text>
</comment>
<dbReference type="Pfam" id="PF00201">
    <property type="entry name" value="UDPGT"/>
    <property type="match status" value="1"/>
</dbReference>
<name>A0A6L2L980_TANCI</name>
<evidence type="ECO:0000256" key="8">
    <source>
        <dbReference type="ARBA" id="ARBA00022759"/>
    </source>
</evidence>
<dbReference type="Pfam" id="PF00098">
    <property type="entry name" value="zf-CCHC"/>
    <property type="match status" value="1"/>
</dbReference>
<keyword evidence="3" id="KW-0328">Glycosyltransferase</keyword>
<dbReference type="FunFam" id="3.30.70.270:FF:000020">
    <property type="entry name" value="Transposon Tf2-6 polyprotein-like Protein"/>
    <property type="match status" value="1"/>
</dbReference>
<feature type="coiled-coil region" evidence="14">
    <location>
        <begin position="1012"/>
        <end position="1046"/>
    </location>
</feature>
<reference evidence="17" key="1">
    <citation type="journal article" date="2019" name="Sci. Rep.">
        <title>Draft genome of Tanacetum cinerariifolium, the natural source of mosquito coil.</title>
        <authorList>
            <person name="Yamashiro T."/>
            <person name="Shiraishi A."/>
            <person name="Satake H."/>
            <person name="Nakayama K."/>
        </authorList>
    </citation>
    <scope>NUCLEOTIDE SEQUENCE</scope>
</reference>
<evidence type="ECO:0000256" key="4">
    <source>
        <dbReference type="ARBA" id="ARBA00022679"/>
    </source>
</evidence>
<evidence type="ECO:0000256" key="12">
    <source>
        <dbReference type="ARBA" id="ARBA00053747"/>
    </source>
</evidence>
<keyword evidence="9" id="KW-0238">DNA-binding</keyword>
<dbReference type="InterPro" id="IPR041577">
    <property type="entry name" value="RT_RNaseH_2"/>
</dbReference>
<keyword evidence="2" id="KW-0645">Protease</keyword>
<dbReference type="InterPro" id="IPR035595">
    <property type="entry name" value="UDP_glycos_trans_CS"/>
</dbReference>
<dbReference type="Gene3D" id="3.40.50.2000">
    <property type="entry name" value="Glycogen Phosphorylase B"/>
    <property type="match status" value="2"/>
</dbReference>
<dbReference type="PANTHER" id="PTHR37984">
    <property type="entry name" value="PROTEIN CBG26694"/>
    <property type="match status" value="1"/>
</dbReference>
<dbReference type="SMART" id="SM00343">
    <property type="entry name" value="ZnF_C2HC"/>
    <property type="match status" value="1"/>
</dbReference>
<comment type="function">
    <text evidence="12">May glycosylate diterpenes or flavonols in leaves.</text>
</comment>
<dbReference type="Gene3D" id="3.10.10.10">
    <property type="entry name" value="HIV Type 1 Reverse Transcriptase, subunit A, domain 1"/>
    <property type="match status" value="2"/>
</dbReference>